<dbReference type="PANTHER" id="PTHR35735">
    <property type="entry name" value="PROTEIN NIM1-INTERACTING 2"/>
    <property type="match status" value="1"/>
</dbReference>
<evidence type="ECO:0000313" key="3">
    <source>
        <dbReference type="Proteomes" id="UP001396334"/>
    </source>
</evidence>
<evidence type="ECO:0000256" key="1">
    <source>
        <dbReference type="SAM" id="MobiDB-lite"/>
    </source>
</evidence>
<evidence type="ECO:0000313" key="2">
    <source>
        <dbReference type="EMBL" id="KAK9021444.1"/>
    </source>
</evidence>
<feature type="compositionally biased region" description="Basic and acidic residues" evidence="1">
    <location>
        <begin position="1"/>
        <end position="12"/>
    </location>
</feature>
<dbReference type="InterPro" id="IPR034577">
    <property type="entry name" value="NIMIN-2"/>
</dbReference>
<dbReference type="PANTHER" id="PTHR35735:SF4">
    <property type="entry name" value="PROTEIN NIM1-INTERACTING 2"/>
    <property type="match status" value="1"/>
</dbReference>
<feature type="region of interest" description="Disordered" evidence="1">
    <location>
        <begin position="71"/>
        <end position="110"/>
    </location>
</feature>
<sequence>MEKGKRKSEAKDAVPGGSQKRAREEGTTTVTDEEVEEFFAILRRIHVAVDYFKKGKGGLRDLTGLRMVESLNPGGNAEANGGEKKAENMEDNANAGLDLNADPNTSSDQI</sequence>
<dbReference type="Proteomes" id="UP001396334">
    <property type="component" value="Unassembled WGS sequence"/>
</dbReference>
<feature type="region of interest" description="Disordered" evidence="1">
    <location>
        <begin position="1"/>
        <end position="33"/>
    </location>
</feature>
<protein>
    <recommendedName>
        <fullName evidence="4">Protein NIM1-INTERACTING 2-like</fullName>
    </recommendedName>
</protein>
<comment type="caution">
    <text evidence="2">The sequence shown here is derived from an EMBL/GenBank/DDBJ whole genome shotgun (WGS) entry which is preliminary data.</text>
</comment>
<accession>A0ABR2S8Y6</accession>
<organism evidence="2 3">
    <name type="scientific">Hibiscus sabdariffa</name>
    <name type="common">roselle</name>
    <dbReference type="NCBI Taxonomy" id="183260"/>
    <lineage>
        <taxon>Eukaryota</taxon>
        <taxon>Viridiplantae</taxon>
        <taxon>Streptophyta</taxon>
        <taxon>Embryophyta</taxon>
        <taxon>Tracheophyta</taxon>
        <taxon>Spermatophyta</taxon>
        <taxon>Magnoliopsida</taxon>
        <taxon>eudicotyledons</taxon>
        <taxon>Gunneridae</taxon>
        <taxon>Pentapetalae</taxon>
        <taxon>rosids</taxon>
        <taxon>malvids</taxon>
        <taxon>Malvales</taxon>
        <taxon>Malvaceae</taxon>
        <taxon>Malvoideae</taxon>
        <taxon>Hibiscus</taxon>
    </lineage>
</organism>
<evidence type="ECO:0008006" key="4">
    <source>
        <dbReference type="Google" id="ProtNLM"/>
    </source>
</evidence>
<name>A0ABR2S8Y6_9ROSI</name>
<reference evidence="2 3" key="1">
    <citation type="journal article" date="2024" name="G3 (Bethesda)">
        <title>Genome assembly of Hibiscus sabdariffa L. provides insights into metabolisms of medicinal natural products.</title>
        <authorList>
            <person name="Kim T."/>
        </authorList>
    </citation>
    <scope>NUCLEOTIDE SEQUENCE [LARGE SCALE GENOMIC DNA]</scope>
    <source>
        <strain evidence="2">TK-2024</strain>
        <tissue evidence="2">Old leaves</tissue>
    </source>
</reference>
<keyword evidence="3" id="KW-1185">Reference proteome</keyword>
<dbReference type="EMBL" id="JBBPBN010000016">
    <property type="protein sequence ID" value="KAK9021444.1"/>
    <property type="molecule type" value="Genomic_DNA"/>
</dbReference>
<proteinExistence type="predicted"/>
<gene>
    <name evidence="2" type="ORF">V6N11_011431</name>
</gene>